<keyword evidence="3" id="KW-1185">Reference proteome</keyword>
<comment type="caution">
    <text evidence="2">The sequence shown here is derived from an EMBL/GenBank/DDBJ whole genome shotgun (WGS) entry which is preliminary data.</text>
</comment>
<dbReference type="AlphaFoldDB" id="A0A3S1B1M6"/>
<gene>
    <name evidence="2" type="ORF">DSM106972_054320</name>
</gene>
<accession>A0A3S1B1M6</accession>
<evidence type="ECO:0000313" key="2">
    <source>
        <dbReference type="EMBL" id="RUT03124.1"/>
    </source>
</evidence>
<evidence type="ECO:0008006" key="4">
    <source>
        <dbReference type="Google" id="ProtNLM"/>
    </source>
</evidence>
<feature type="compositionally biased region" description="Polar residues" evidence="1">
    <location>
        <begin position="1"/>
        <end position="19"/>
    </location>
</feature>
<reference evidence="2" key="2">
    <citation type="journal article" date="2019" name="Genome Biol. Evol.">
        <title>Day and night: Metabolic profiles and evolutionary relationships of six axenic non-marine cyanobacteria.</title>
        <authorList>
            <person name="Will S.E."/>
            <person name="Henke P."/>
            <person name="Boedeker C."/>
            <person name="Huang S."/>
            <person name="Brinkmann H."/>
            <person name="Rohde M."/>
            <person name="Jarek M."/>
            <person name="Friedl T."/>
            <person name="Seufert S."/>
            <person name="Schumacher M."/>
            <person name="Overmann J."/>
            <person name="Neumann-Schaal M."/>
            <person name="Petersen J."/>
        </authorList>
    </citation>
    <scope>NUCLEOTIDE SEQUENCE [LARGE SCALE GENOMIC DNA]</scope>
    <source>
        <strain evidence="2">PCC 7102</strain>
    </source>
</reference>
<feature type="region of interest" description="Disordered" evidence="1">
    <location>
        <begin position="116"/>
        <end position="144"/>
    </location>
</feature>
<feature type="compositionally biased region" description="Basic residues" evidence="1">
    <location>
        <begin position="21"/>
        <end position="31"/>
    </location>
</feature>
<feature type="compositionally biased region" description="Polar residues" evidence="1">
    <location>
        <begin position="127"/>
        <end position="144"/>
    </location>
</feature>
<dbReference type="EMBL" id="RSCL01000014">
    <property type="protein sequence ID" value="RUT03124.1"/>
    <property type="molecule type" value="Genomic_DNA"/>
</dbReference>
<feature type="region of interest" description="Disordered" evidence="1">
    <location>
        <begin position="1"/>
        <end position="31"/>
    </location>
</feature>
<evidence type="ECO:0000313" key="3">
    <source>
        <dbReference type="Proteomes" id="UP000271624"/>
    </source>
</evidence>
<reference evidence="2" key="1">
    <citation type="submission" date="2018-12" db="EMBL/GenBank/DDBJ databases">
        <authorList>
            <person name="Will S."/>
            <person name="Neumann-Schaal M."/>
            <person name="Henke P."/>
        </authorList>
    </citation>
    <scope>NUCLEOTIDE SEQUENCE</scope>
    <source>
        <strain evidence="2">PCC 7102</strain>
    </source>
</reference>
<protein>
    <recommendedName>
        <fullName evidence="4">Cell division protein FtsL</fullName>
    </recommendedName>
</protein>
<dbReference type="OrthoDB" id="467582at2"/>
<proteinExistence type="predicted"/>
<dbReference type="RefSeq" id="WP_127083719.1">
    <property type="nucleotide sequence ID" value="NZ_RSCL01000014.1"/>
</dbReference>
<dbReference type="Proteomes" id="UP000271624">
    <property type="component" value="Unassembled WGS sequence"/>
</dbReference>
<name>A0A3S1B1M6_9CYAN</name>
<organism evidence="2 3">
    <name type="scientific">Dulcicalothrix desertica PCC 7102</name>
    <dbReference type="NCBI Taxonomy" id="232991"/>
    <lineage>
        <taxon>Bacteria</taxon>
        <taxon>Bacillati</taxon>
        <taxon>Cyanobacteriota</taxon>
        <taxon>Cyanophyceae</taxon>
        <taxon>Nostocales</taxon>
        <taxon>Calotrichaceae</taxon>
        <taxon>Dulcicalothrix</taxon>
    </lineage>
</organism>
<sequence length="144" mass="16326">MNAIQPSRHSSEQPIQQPTPKRLKSPRPKRHLRARSYQVMALETTAKIGVNVALTVAAVSALTQLLPYHWSQQEKLRAIRTEVSLAETRVSTLKADFSRNFDPGQTNQIMQQQGYRFDPNQRRIVFTDQQADSSESLDVPQSSP</sequence>
<evidence type="ECO:0000256" key="1">
    <source>
        <dbReference type="SAM" id="MobiDB-lite"/>
    </source>
</evidence>